<feature type="signal peptide" evidence="1">
    <location>
        <begin position="1"/>
        <end position="21"/>
    </location>
</feature>
<organism evidence="2 3">
    <name type="scientific">Evtepia gabavorous</name>
    <dbReference type="NCBI Taxonomy" id="2211183"/>
    <lineage>
        <taxon>Bacteria</taxon>
        <taxon>Bacillati</taxon>
        <taxon>Bacillota</taxon>
        <taxon>Clostridia</taxon>
        <taxon>Eubacteriales</taxon>
        <taxon>Evtepia</taxon>
    </lineage>
</organism>
<dbReference type="AlphaFoldDB" id="A0A3E2B4S2"/>
<dbReference type="RefSeq" id="WP_117141958.1">
    <property type="nucleotide sequence ID" value="NZ_CAKXKJ010000004.1"/>
</dbReference>
<gene>
    <name evidence="2" type="ORF">DV520_04800</name>
</gene>
<comment type="caution">
    <text evidence="2">The sequence shown here is derived from an EMBL/GenBank/DDBJ whole genome shotgun (WGS) entry which is preliminary data.</text>
</comment>
<feature type="chain" id="PRO_5038575574" description="Lipoprotein" evidence="1">
    <location>
        <begin position="22"/>
        <end position="161"/>
    </location>
</feature>
<evidence type="ECO:0000313" key="3">
    <source>
        <dbReference type="Proteomes" id="UP000260649"/>
    </source>
</evidence>
<proteinExistence type="predicted"/>
<dbReference type="EMBL" id="QQRQ01000005">
    <property type="protein sequence ID" value="RFT07015.1"/>
    <property type="molecule type" value="Genomic_DNA"/>
</dbReference>
<dbReference type="OrthoDB" id="10005974at2"/>
<dbReference type="PROSITE" id="PS51257">
    <property type="entry name" value="PROKAR_LIPOPROTEIN"/>
    <property type="match status" value="1"/>
</dbReference>
<keyword evidence="3" id="KW-1185">Reference proteome</keyword>
<protein>
    <recommendedName>
        <fullName evidence="4">Lipoprotein</fullName>
    </recommendedName>
</protein>
<evidence type="ECO:0000313" key="2">
    <source>
        <dbReference type="EMBL" id="RFT07015.1"/>
    </source>
</evidence>
<dbReference type="GeneID" id="97995053"/>
<keyword evidence="1" id="KW-0732">Signal</keyword>
<evidence type="ECO:0000256" key="1">
    <source>
        <dbReference type="SAM" id="SignalP"/>
    </source>
</evidence>
<sequence>MKSVASLLLAVLLLLSLVACGQEAPQAPATLGQALLQDFQTRVKDSPQADLETLAQGLLDQEDLEFQGAVTPVEPGLLMGFGNETIQGFSQGVMFAPVISTIPFVGYLFRLEEQTSGQDFVQTLRDAADPRWNICTEADETVVQQEGDIVFFLMCPQSMEE</sequence>
<dbReference type="Proteomes" id="UP000260649">
    <property type="component" value="Unassembled WGS sequence"/>
</dbReference>
<name>A0A3E2B4S2_9FIRM</name>
<reference evidence="2 3" key="1">
    <citation type="submission" date="2018-07" db="EMBL/GenBank/DDBJ databases">
        <title>GABA Modulating Bacteria of the Human Gut Microbiota.</title>
        <authorList>
            <person name="Strandwitz P."/>
            <person name="Kim K.H."/>
            <person name="Terekhova D."/>
            <person name="Liu J.K."/>
            <person name="Sharma A."/>
            <person name="Levering J."/>
            <person name="Mcdonald D."/>
            <person name="Dietrich D."/>
            <person name="Ramadhar T.R."/>
            <person name="Lekbua A."/>
            <person name="Mroue N."/>
            <person name="Liston C."/>
            <person name="Stewart E.J."/>
            <person name="Dubin M.J."/>
            <person name="Zengler K."/>
            <person name="Knight R."/>
            <person name="Gilbert J.A."/>
            <person name="Clardy J."/>
            <person name="Lewis K."/>
        </authorList>
    </citation>
    <scope>NUCLEOTIDE SEQUENCE [LARGE SCALE GENOMIC DNA]</scope>
    <source>
        <strain evidence="2 3">KLE1738</strain>
    </source>
</reference>
<evidence type="ECO:0008006" key="4">
    <source>
        <dbReference type="Google" id="ProtNLM"/>
    </source>
</evidence>
<accession>A0A3E2B4S2</accession>